<proteinExistence type="predicted"/>
<evidence type="ECO:0000313" key="2">
    <source>
        <dbReference type="EMBL" id="SOE17578.1"/>
    </source>
</evidence>
<organism evidence="2 3">
    <name type="scientific">Hoeflea halophila</name>
    <dbReference type="NCBI Taxonomy" id="714899"/>
    <lineage>
        <taxon>Bacteria</taxon>
        <taxon>Pseudomonadati</taxon>
        <taxon>Pseudomonadota</taxon>
        <taxon>Alphaproteobacteria</taxon>
        <taxon>Hyphomicrobiales</taxon>
        <taxon>Rhizobiaceae</taxon>
        <taxon>Hoeflea</taxon>
    </lineage>
</organism>
<sequence>MADKPTVTQAMIQAYDEYTHLTLDRRGFMDKLSKLAGSGAAAAAIAPLLAANSAQAAIVAEDDKRVATSEVRFRGATGVMTGYLAIPAFADKPVPGIIVVHENRGLNDHIRDIARRLALEGYAALAVDFLSPLGGTPADEDTAREMVSELISSDTVANAAAARSWLSGHPRTTKKVAAIGFCWGGGLVNDLAVADPELRAGIVYYGRQPDTKDVPAIKAAMLLHYAGLDERINAGLQAYRSALLSNGKVFGLHVYPRVNHAFNNDTSAARYSKEAADLAWERTLAFLKGTMF</sequence>
<evidence type="ECO:0000259" key="1">
    <source>
        <dbReference type="Pfam" id="PF01738"/>
    </source>
</evidence>
<keyword evidence="3" id="KW-1185">Reference proteome</keyword>
<dbReference type="InterPro" id="IPR051049">
    <property type="entry name" value="Dienelactone_hydrolase-like"/>
</dbReference>
<dbReference type="InterPro" id="IPR006311">
    <property type="entry name" value="TAT_signal"/>
</dbReference>
<reference evidence="3" key="1">
    <citation type="submission" date="2017-08" db="EMBL/GenBank/DDBJ databases">
        <authorList>
            <person name="Varghese N."/>
            <person name="Submissions S."/>
        </authorList>
    </citation>
    <scope>NUCLEOTIDE SEQUENCE [LARGE SCALE GENOMIC DNA]</scope>
    <source>
        <strain evidence="3">KCTC 23107</strain>
    </source>
</reference>
<accession>A0A286IBT2</accession>
<dbReference type="InterPro" id="IPR002925">
    <property type="entry name" value="Dienelactn_hydro"/>
</dbReference>
<protein>
    <submittedName>
        <fullName evidence="2">Carboxymethylenebutenolidase</fullName>
    </submittedName>
</protein>
<dbReference type="SUPFAM" id="SSF53474">
    <property type="entry name" value="alpha/beta-Hydrolases"/>
    <property type="match status" value="1"/>
</dbReference>
<dbReference type="EMBL" id="OCPC01000003">
    <property type="protein sequence ID" value="SOE17578.1"/>
    <property type="molecule type" value="Genomic_DNA"/>
</dbReference>
<evidence type="ECO:0000313" key="3">
    <source>
        <dbReference type="Proteomes" id="UP000219465"/>
    </source>
</evidence>
<dbReference type="RefSeq" id="WP_097108062.1">
    <property type="nucleotide sequence ID" value="NZ_OCPC01000003.1"/>
</dbReference>
<dbReference type="Pfam" id="PF01738">
    <property type="entry name" value="DLH"/>
    <property type="match status" value="1"/>
</dbReference>
<dbReference type="Proteomes" id="UP000219465">
    <property type="component" value="Unassembled WGS sequence"/>
</dbReference>
<dbReference type="AlphaFoldDB" id="A0A286IBT2"/>
<gene>
    <name evidence="2" type="ORF">SAMN05877838_2479</name>
</gene>
<name>A0A286IBT2_9HYPH</name>
<dbReference type="PROSITE" id="PS51318">
    <property type="entry name" value="TAT"/>
    <property type="match status" value="1"/>
</dbReference>
<dbReference type="GO" id="GO:0016787">
    <property type="term" value="F:hydrolase activity"/>
    <property type="evidence" value="ECO:0007669"/>
    <property type="project" value="InterPro"/>
</dbReference>
<dbReference type="PANTHER" id="PTHR46623:SF6">
    <property type="entry name" value="ALPHA_BETA-HYDROLASES SUPERFAMILY PROTEIN"/>
    <property type="match status" value="1"/>
</dbReference>
<dbReference type="InterPro" id="IPR029058">
    <property type="entry name" value="AB_hydrolase_fold"/>
</dbReference>
<feature type="domain" description="Dienelactone hydrolase" evidence="1">
    <location>
        <begin position="80"/>
        <end position="288"/>
    </location>
</feature>
<dbReference type="OrthoDB" id="9771666at2"/>
<dbReference type="Gene3D" id="3.40.50.1820">
    <property type="entry name" value="alpha/beta hydrolase"/>
    <property type="match status" value="1"/>
</dbReference>
<dbReference type="PANTHER" id="PTHR46623">
    <property type="entry name" value="CARBOXYMETHYLENEBUTENOLIDASE-RELATED"/>
    <property type="match status" value="1"/>
</dbReference>